<dbReference type="InterPro" id="IPR014774">
    <property type="entry name" value="KaiC-like_dom"/>
</dbReference>
<dbReference type="InterPro" id="IPR027417">
    <property type="entry name" value="P-loop_NTPase"/>
</dbReference>
<dbReference type="AlphaFoldDB" id="A0A7J4IWG9"/>
<organism evidence="4 5">
    <name type="scientific">Candidatus Iainarchaeum sp</name>
    <dbReference type="NCBI Taxonomy" id="3101447"/>
    <lineage>
        <taxon>Archaea</taxon>
        <taxon>Candidatus Iainarchaeota</taxon>
        <taxon>Candidatus Iainarchaeia</taxon>
        <taxon>Candidatus Iainarchaeales</taxon>
        <taxon>Candidatus Iainarchaeaceae</taxon>
        <taxon>Candidatus Iainarchaeum</taxon>
    </lineage>
</organism>
<dbReference type="PROSITE" id="PS51146">
    <property type="entry name" value="KAIC"/>
    <property type="match status" value="1"/>
</dbReference>
<dbReference type="GO" id="GO:0005524">
    <property type="term" value="F:ATP binding"/>
    <property type="evidence" value="ECO:0007669"/>
    <property type="project" value="UniProtKB-KW"/>
</dbReference>
<keyword evidence="1" id="KW-0547">Nucleotide-binding</keyword>
<proteinExistence type="predicted"/>
<dbReference type="PANTHER" id="PTHR43637:SF2">
    <property type="entry name" value="PROTEIN GVPD 1"/>
    <property type="match status" value="1"/>
</dbReference>
<comment type="caution">
    <text evidence="4">The sequence shown here is derived from an EMBL/GenBank/DDBJ whole genome shotgun (WGS) entry which is preliminary data.</text>
</comment>
<evidence type="ECO:0000259" key="3">
    <source>
        <dbReference type="PROSITE" id="PS51146"/>
    </source>
</evidence>
<dbReference type="SUPFAM" id="SSF52540">
    <property type="entry name" value="P-loop containing nucleoside triphosphate hydrolases"/>
    <property type="match status" value="1"/>
</dbReference>
<protein>
    <recommendedName>
        <fullName evidence="3">KaiC domain-containing protein</fullName>
    </recommendedName>
</protein>
<evidence type="ECO:0000256" key="2">
    <source>
        <dbReference type="ARBA" id="ARBA00022840"/>
    </source>
</evidence>
<dbReference type="Pfam" id="PF06745">
    <property type="entry name" value="ATPase"/>
    <property type="match status" value="1"/>
</dbReference>
<dbReference type="Gene3D" id="3.40.50.300">
    <property type="entry name" value="P-loop containing nucleotide triphosphate hydrolases"/>
    <property type="match status" value="1"/>
</dbReference>
<evidence type="ECO:0000313" key="4">
    <source>
        <dbReference type="EMBL" id="HIH09822.1"/>
    </source>
</evidence>
<evidence type="ECO:0000313" key="5">
    <source>
        <dbReference type="Proteomes" id="UP000565078"/>
    </source>
</evidence>
<sequence length="234" mass="26086">MDRVKTGIRGFDELVAGGFPQGSTVLLSGGAGTGKTIFGLSYLYAGAKYYNEPGLYITLEGNLKNIVWNMETFRWDIKPLQDAGLLKIYKMNLHTSENVEKQIEEELTVIAGFVKQMGCKRLVVDSTTALGVWISEQGKIRNMLFTFTDGLKDLGCTTMMIAETKGGKTDYSAFGVEEFVADGVVVLYFTPPNRSIFVRKMRGTNHNKAVHPFSITEEGIEVKPRDEIMWEAMK</sequence>
<evidence type="ECO:0000256" key="1">
    <source>
        <dbReference type="ARBA" id="ARBA00022741"/>
    </source>
</evidence>
<dbReference type="InterPro" id="IPR010624">
    <property type="entry name" value="KaiC_dom"/>
</dbReference>
<dbReference type="Proteomes" id="UP000565078">
    <property type="component" value="Unassembled WGS sequence"/>
</dbReference>
<dbReference type="PANTHER" id="PTHR43637">
    <property type="entry name" value="UPF0273 PROTEIN TM_0370"/>
    <property type="match status" value="1"/>
</dbReference>
<feature type="domain" description="KaiC" evidence="3">
    <location>
        <begin position="2"/>
        <end position="234"/>
    </location>
</feature>
<accession>A0A7J4IWG9</accession>
<dbReference type="EMBL" id="DUGC01000062">
    <property type="protein sequence ID" value="HIH09822.1"/>
    <property type="molecule type" value="Genomic_DNA"/>
</dbReference>
<reference evidence="5" key="1">
    <citation type="journal article" date="2020" name="bioRxiv">
        <title>A rank-normalized archaeal taxonomy based on genome phylogeny resolves widespread incomplete and uneven classifications.</title>
        <authorList>
            <person name="Rinke C."/>
            <person name="Chuvochina M."/>
            <person name="Mussig A.J."/>
            <person name="Chaumeil P.-A."/>
            <person name="Waite D.W."/>
            <person name="Whitman W.B."/>
            <person name="Parks D.H."/>
            <person name="Hugenholtz P."/>
        </authorList>
    </citation>
    <scope>NUCLEOTIDE SEQUENCE [LARGE SCALE GENOMIC DNA]</scope>
</reference>
<gene>
    <name evidence="4" type="ORF">HA254_04075</name>
</gene>
<name>A0A7J4IWG9_9ARCH</name>
<keyword evidence="2" id="KW-0067">ATP-binding</keyword>